<organism evidence="1 2">
    <name type="scientific">Glossina palpalis gambiensis</name>
    <dbReference type="NCBI Taxonomy" id="67801"/>
    <lineage>
        <taxon>Eukaryota</taxon>
        <taxon>Metazoa</taxon>
        <taxon>Ecdysozoa</taxon>
        <taxon>Arthropoda</taxon>
        <taxon>Hexapoda</taxon>
        <taxon>Insecta</taxon>
        <taxon>Pterygota</taxon>
        <taxon>Neoptera</taxon>
        <taxon>Endopterygota</taxon>
        <taxon>Diptera</taxon>
        <taxon>Brachycera</taxon>
        <taxon>Muscomorpha</taxon>
        <taxon>Hippoboscoidea</taxon>
        <taxon>Glossinidae</taxon>
        <taxon>Glossina</taxon>
    </lineage>
</organism>
<sequence length="159" mass="18368">MSTIDTALIYTKNIFHAHPRRAVRSSAQLLGDNRPASVLKASCTVHELKSLIRPRGFISRRRGSLVFLRYHKHKLKQNGLDVINDDNADEDIIIFVAFYLYAYHNNKDMFVLKQELCLLLALASRAISSPKVIFMISHYLMDKYAFDFDTEFSFNKKPV</sequence>
<dbReference type="AlphaFoldDB" id="A0A1B0BVD0"/>
<name>A0A1B0BVD0_9MUSC</name>
<dbReference type="EMBL" id="JXJN01021215">
    <property type="status" value="NOT_ANNOTATED_CDS"/>
    <property type="molecule type" value="Genomic_DNA"/>
</dbReference>
<dbReference type="EnsemblMetazoa" id="GPPI041637-RA">
    <property type="protein sequence ID" value="GPPI041637-PA"/>
    <property type="gene ID" value="GPPI041637"/>
</dbReference>
<reference evidence="1" key="2">
    <citation type="submission" date="2020-05" db="UniProtKB">
        <authorList>
            <consortium name="EnsemblMetazoa"/>
        </authorList>
    </citation>
    <scope>IDENTIFICATION</scope>
    <source>
        <strain evidence="1">IAEA</strain>
    </source>
</reference>
<reference evidence="2" key="1">
    <citation type="submission" date="2015-01" db="EMBL/GenBank/DDBJ databases">
        <authorList>
            <person name="Aksoy S."/>
            <person name="Warren W."/>
            <person name="Wilson R.K."/>
        </authorList>
    </citation>
    <scope>NUCLEOTIDE SEQUENCE [LARGE SCALE GENOMIC DNA]</scope>
    <source>
        <strain evidence="2">IAEA</strain>
    </source>
</reference>
<dbReference type="VEuPathDB" id="VectorBase:GPPI041637"/>
<evidence type="ECO:0000313" key="1">
    <source>
        <dbReference type="EnsemblMetazoa" id="GPPI041637-PA"/>
    </source>
</evidence>
<dbReference type="Proteomes" id="UP000092460">
    <property type="component" value="Unassembled WGS sequence"/>
</dbReference>
<dbReference type="EMBL" id="JXJN01021214">
    <property type="status" value="NOT_ANNOTATED_CDS"/>
    <property type="molecule type" value="Genomic_DNA"/>
</dbReference>
<accession>A0A1B0BVD0</accession>
<evidence type="ECO:0000313" key="2">
    <source>
        <dbReference type="Proteomes" id="UP000092460"/>
    </source>
</evidence>
<protein>
    <submittedName>
        <fullName evidence="1">Uncharacterized protein</fullName>
    </submittedName>
</protein>
<proteinExistence type="predicted"/>
<keyword evidence="2" id="KW-1185">Reference proteome</keyword>